<evidence type="ECO:0000256" key="4">
    <source>
        <dbReference type="ARBA" id="ARBA00022670"/>
    </source>
</evidence>
<dbReference type="Proteomes" id="UP001589788">
    <property type="component" value="Unassembled WGS sequence"/>
</dbReference>
<evidence type="ECO:0000313" key="18">
    <source>
        <dbReference type="Proteomes" id="UP001589788"/>
    </source>
</evidence>
<evidence type="ECO:0000256" key="6">
    <source>
        <dbReference type="ARBA" id="ARBA00022723"/>
    </source>
</evidence>
<comment type="subcellular location">
    <subcellularLocation>
        <location evidence="1 14">Cell membrane</location>
        <topology evidence="1 14">Multi-pass membrane protein</topology>
    </subcellularLocation>
</comment>
<keyword evidence="3 14" id="KW-1003">Cell membrane</keyword>
<evidence type="ECO:0000256" key="7">
    <source>
        <dbReference type="ARBA" id="ARBA00022737"/>
    </source>
</evidence>
<feature type="transmembrane region" description="Helical" evidence="14">
    <location>
        <begin position="183"/>
        <end position="210"/>
    </location>
</feature>
<feature type="domain" description="Peptidase M50" evidence="16">
    <location>
        <begin position="143"/>
        <end position="199"/>
    </location>
</feature>
<feature type="transmembrane region" description="Helical" evidence="14">
    <location>
        <begin position="108"/>
        <end position="127"/>
    </location>
</feature>
<feature type="transmembrane region" description="Helical" evidence="14">
    <location>
        <begin position="12"/>
        <end position="32"/>
    </location>
</feature>
<evidence type="ECO:0000256" key="11">
    <source>
        <dbReference type="ARBA" id="ARBA00023049"/>
    </source>
</evidence>
<protein>
    <recommendedName>
        <fullName evidence="14">Zinc metalloprotease</fullName>
    </recommendedName>
</protein>
<evidence type="ECO:0000259" key="16">
    <source>
        <dbReference type="Pfam" id="PF02163"/>
    </source>
</evidence>
<dbReference type="EMBL" id="JBHLYQ010000071">
    <property type="protein sequence ID" value="MFC0082101.1"/>
    <property type="molecule type" value="Genomic_DNA"/>
</dbReference>
<keyword evidence="11 14" id="KW-0482">Metalloprotease</keyword>
<dbReference type="PIRSF" id="PIRSF006404">
    <property type="entry name" value="UCP006404_Pept_M50_CBS"/>
    <property type="match status" value="1"/>
</dbReference>
<dbReference type="SUPFAM" id="SSF54631">
    <property type="entry name" value="CBS-domain pair"/>
    <property type="match status" value="1"/>
</dbReference>
<dbReference type="InterPro" id="IPR046342">
    <property type="entry name" value="CBS_dom_sf"/>
</dbReference>
<keyword evidence="13 14" id="KW-0472">Membrane</keyword>
<keyword evidence="7" id="KW-0677">Repeat</keyword>
<keyword evidence="5 14" id="KW-0812">Transmembrane</keyword>
<feature type="transmembrane region" description="Helical" evidence="14">
    <location>
        <begin position="139"/>
        <end position="163"/>
    </location>
</feature>
<feature type="domain" description="Peptidase M50" evidence="16">
    <location>
        <begin position="57"/>
        <end position="128"/>
    </location>
</feature>
<dbReference type="PANTHER" id="PTHR39188">
    <property type="entry name" value="MEMBRANE-ASSOCIATED ZINC METALLOPROTEASE M50B"/>
    <property type="match status" value="1"/>
</dbReference>
<evidence type="ECO:0000313" key="17">
    <source>
        <dbReference type="EMBL" id="MFC0082101.1"/>
    </source>
</evidence>
<dbReference type="GO" id="GO:0008233">
    <property type="term" value="F:peptidase activity"/>
    <property type="evidence" value="ECO:0007669"/>
    <property type="project" value="UniProtKB-KW"/>
</dbReference>
<sequence>MTESIRLGRIRGIRLGANWSVLVVAVLVGVGLGERVLPSIEPGLSGVWYGVAACGVTLAFLAGIVAHELGHAVVARRQGLRVEGVVIWALGGFTSIDGQPERPGGELALSGVGPLVSLVVGGVLLGLGAGVEALGAPRLAAGSLAWLGGLNLLLAALNALPISPLDGGRVLHAGLWRLFGDRLRATVVTTAVGQVVGYATLAVGMVLLVLGNLEGLWLGATGLFVGAGATAERRQGVLLATVGDRTVGQVMAPVAPTTVPDWWTVESACREGPLAEGWPVAVLHDWQGDPSGLVAGGQLLAVPPSLRGQVRLRELAWPARSVVTTRPDEPVVELLQRWTPETHWAVALAEGRPVGALSVGDLEALLAGRFPTPPWVAGPADRASQGPAPVAGNWR</sequence>
<evidence type="ECO:0000256" key="13">
    <source>
        <dbReference type="ARBA" id="ARBA00023136"/>
    </source>
</evidence>
<keyword evidence="12" id="KW-0129">CBS domain</keyword>
<comment type="caution">
    <text evidence="17">The sequence shown here is derived from an EMBL/GenBank/DDBJ whole genome shotgun (WGS) entry which is preliminary data.</text>
</comment>
<keyword evidence="10 14" id="KW-1133">Transmembrane helix</keyword>
<evidence type="ECO:0000256" key="14">
    <source>
        <dbReference type="PIRNR" id="PIRNR006404"/>
    </source>
</evidence>
<evidence type="ECO:0000256" key="8">
    <source>
        <dbReference type="ARBA" id="ARBA00022801"/>
    </source>
</evidence>
<keyword evidence="4 14" id="KW-0645">Protease</keyword>
<evidence type="ECO:0000256" key="12">
    <source>
        <dbReference type="ARBA" id="ARBA00023122"/>
    </source>
</evidence>
<dbReference type="Pfam" id="PF02163">
    <property type="entry name" value="Peptidase_M50"/>
    <property type="match status" value="2"/>
</dbReference>
<keyword evidence="6 14" id="KW-0479">Metal-binding</keyword>
<feature type="transmembrane region" description="Helical" evidence="14">
    <location>
        <begin position="79"/>
        <end position="96"/>
    </location>
</feature>
<comment type="similarity">
    <text evidence="2 14">Belongs to the peptidase M50B family.</text>
</comment>
<keyword evidence="9 14" id="KW-0862">Zinc</keyword>
<feature type="region of interest" description="Disordered" evidence="15">
    <location>
        <begin position="376"/>
        <end position="395"/>
    </location>
</feature>
<dbReference type="GO" id="GO:0006508">
    <property type="term" value="P:proteolysis"/>
    <property type="evidence" value="ECO:0007669"/>
    <property type="project" value="UniProtKB-KW"/>
</dbReference>
<name>A0ABV6C343_9ACTN</name>
<organism evidence="17 18">
    <name type="scientific">Aciditerrimonas ferrireducens</name>
    <dbReference type="NCBI Taxonomy" id="667306"/>
    <lineage>
        <taxon>Bacteria</taxon>
        <taxon>Bacillati</taxon>
        <taxon>Actinomycetota</taxon>
        <taxon>Acidimicrobiia</taxon>
        <taxon>Acidimicrobiales</taxon>
        <taxon>Acidimicrobiaceae</taxon>
        <taxon>Aciditerrimonas</taxon>
    </lineage>
</organism>
<evidence type="ECO:0000256" key="9">
    <source>
        <dbReference type="ARBA" id="ARBA00022833"/>
    </source>
</evidence>
<evidence type="ECO:0000256" key="15">
    <source>
        <dbReference type="SAM" id="MobiDB-lite"/>
    </source>
</evidence>
<dbReference type="RefSeq" id="WP_377789539.1">
    <property type="nucleotide sequence ID" value="NZ_JBHLYQ010000071.1"/>
</dbReference>
<comment type="cofactor">
    <cofactor evidence="14">
        <name>Zn(2+)</name>
        <dbReference type="ChEBI" id="CHEBI:29105"/>
    </cofactor>
    <text evidence="14">Binds 1 zinc ion per subunit.</text>
</comment>
<evidence type="ECO:0000256" key="5">
    <source>
        <dbReference type="ARBA" id="ARBA00022692"/>
    </source>
</evidence>
<evidence type="ECO:0000256" key="10">
    <source>
        <dbReference type="ARBA" id="ARBA00022989"/>
    </source>
</evidence>
<dbReference type="PANTHER" id="PTHR39188:SF3">
    <property type="entry name" value="STAGE IV SPORULATION PROTEIN FB"/>
    <property type="match status" value="1"/>
</dbReference>
<accession>A0ABV6C343</accession>
<proteinExistence type="inferred from homology"/>
<feature type="transmembrane region" description="Helical" evidence="14">
    <location>
        <begin position="47"/>
        <end position="67"/>
    </location>
</feature>
<keyword evidence="8 14" id="KW-0378">Hydrolase</keyword>
<dbReference type="InterPro" id="IPR008915">
    <property type="entry name" value="Peptidase_M50"/>
</dbReference>
<evidence type="ECO:0000256" key="3">
    <source>
        <dbReference type="ARBA" id="ARBA00022475"/>
    </source>
</evidence>
<gene>
    <name evidence="17" type="ORF">ACFFRE_08055</name>
</gene>
<keyword evidence="18" id="KW-1185">Reference proteome</keyword>
<reference evidence="17 18" key="1">
    <citation type="submission" date="2024-09" db="EMBL/GenBank/DDBJ databases">
        <authorList>
            <person name="Sun Q."/>
            <person name="Mori K."/>
        </authorList>
    </citation>
    <scope>NUCLEOTIDE SEQUENCE [LARGE SCALE GENOMIC DNA]</scope>
    <source>
        <strain evidence="17 18">JCM 15389</strain>
    </source>
</reference>
<dbReference type="InterPro" id="IPR016483">
    <property type="entry name" value="UCP006404_Pept_M50_CBS"/>
</dbReference>
<evidence type="ECO:0000256" key="1">
    <source>
        <dbReference type="ARBA" id="ARBA00004651"/>
    </source>
</evidence>
<evidence type="ECO:0000256" key="2">
    <source>
        <dbReference type="ARBA" id="ARBA00007931"/>
    </source>
</evidence>